<dbReference type="EMBL" id="JXEA01000084">
    <property type="protein sequence ID" value="OLG92478.1"/>
    <property type="molecule type" value="Genomic_DNA"/>
</dbReference>
<evidence type="ECO:0000313" key="1">
    <source>
        <dbReference type="EMBL" id="OLG92478.1"/>
    </source>
</evidence>
<name>A0A854CN64_XANOO</name>
<accession>A0A854CN64</accession>
<gene>
    <name evidence="1" type="ORF">BXO512_07700</name>
</gene>
<organism evidence="1">
    <name type="scientific">Xanthomonas oryzae pv. oryzae</name>
    <dbReference type="NCBI Taxonomy" id="64187"/>
    <lineage>
        <taxon>Bacteria</taxon>
        <taxon>Pseudomonadati</taxon>
        <taxon>Pseudomonadota</taxon>
        <taxon>Gammaproteobacteria</taxon>
        <taxon>Lysobacterales</taxon>
        <taxon>Lysobacteraceae</taxon>
        <taxon>Xanthomonas</taxon>
    </lineage>
</organism>
<dbReference type="InterPro" id="IPR036388">
    <property type="entry name" value="WH-like_DNA-bd_sf"/>
</dbReference>
<sequence>MQQKFASAKSAIKCDRGLLGYCAACNERRIRATMRKRIQNLRAAGFDIEGRAGDGYRLDMPLYLLDARLPQAGKGSARR</sequence>
<comment type="caution">
    <text evidence="1">The sequence shown here is derived from an EMBL/GenBank/DDBJ whole genome shotgun (WGS) entry which is preliminary data.</text>
</comment>
<dbReference type="AlphaFoldDB" id="A0A854CN64"/>
<dbReference type="Gene3D" id="1.10.10.10">
    <property type="entry name" value="Winged helix-like DNA-binding domain superfamily/Winged helix DNA-binding domain"/>
    <property type="match status" value="1"/>
</dbReference>
<reference evidence="1" key="1">
    <citation type="submission" date="2015-01" db="EMBL/GenBank/DDBJ databases">
        <title>Population genomics of rice bacterial leaf blight strains from India.</title>
        <authorList>
            <person name="Midha S."/>
            <person name="Anil M.G."/>
            <person name="Mishra D."/>
            <person name="Brahma K."/>
            <person name="Laha G.S."/>
            <person name="Sundaram R.M."/>
            <person name="Sonti R.V."/>
            <person name="Patil P.B."/>
        </authorList>
    </citation>
    <scope>NUCLEOTIDE SEQUENCE</scope>
    <source>
        <strain evidence="1">BXO512</strain>
    </source>
</reference>
<protein>
    <submittedName>
        <fullName evidence="1">Uncharacterized protein</fullName>
    </submittedName>
</protein>
<proteinExistence type="predicted"/>